<keyword evidence="7" id="KW-1185">Reference proteome</keyword>
<dbReference type="GO" id="GO:0005737">
    <property type="term" value="C:cytoplasm"/>
    <property type="evidence" value="ECO:0007669"/>
    <property type="project" value="UniProtKB-SubCell"/>
</dbReference>
<reference evidence="6 7" key="1">
    <citation type="submission" date="2022-12" db="EMBL/GenBank/DDBJ databases">
        <title>Chromosome-scale assembly of the Ensete ventricosum genome.</title>
        <authorList>
            <person name="Dussert Y."/>
            <person name="Stocks J."/>
            <person name="Wendawek A."/>
            <person name="Woldeyes F."/>
            <person name="Nichols R.A."/>
            <person name="Borrell J.S."/>
        </authorList>
    </citation>
    <scope>NUCLEOTIDE SEQUENCE [LARGE SCALE GENOMIC DNA]</scope>
    <source>
        <strain evidence="7">cv. Maze</strain>
        <tissue evidence="6">Seeds</tissue>
    </source>
</reference>
<evidence type="ECO:0000256" key="1">
    <source>
        <dbReference type="ARBA" id="ARBA00004123"/>
    </source>
</evidence>
<comment type="subcellular location">
    <subcellularLocation>
        <location evidence="2">Cytoplasm</location>
    </subcellularLocation>
    <subcellularLocation>
        <location evidence="1">Nucleus</location>
    </subcellularLocation>
</comment>
<dbReference type="Proteomes" id="UP001222027">
    <property type="component" value="Unassembled WGS sequence"/>
</dbReference>
<accession>A0AAV8RFV3</accession>
<dbReference type="PROSITE" id="PS50096">
    <property type="entry name" value="IQ"/>
    <property type="match status" value="1"/>
</dbReference>
<evidence type="ECO:0008006" key="8">
    <source>
        <dbReference type="Google" id="ProtNLM"/>
    </source>
</evidence>
<dbReference type="PANTHER" id="PTHR31250:SF10">
    <property type="entry name" value="IQ DOMAIN-CONTAINING PROTEIN IQM3"/>
    <property type="match status" value="1"/>
</dbReference>
<dbReference type="EMBL" id="JAQQAF010000003">
    <property type="protein sequence ID" value="KAJ8501094.1"/>
    <property type="molecule type" value="Genomic_DNA"/>
</dbReference>
<sequence>MGAHTFPRSMEPPVEVGPPAEAVGSSLSPNSPVAQWSESAAATKLQTVYRSYRTRRRLADSAVVAEELWWQVMDFARLNHSTVSFFDHMKQETPVSRWNRVRLNASKVGQGSSKDAKALELAFQHWIEAIDPRHRYGHNLHFYYEEWCKSEAGQPFFYWLDIGDGRELDLKDCPRSILCTQYVKYLSPQERGHYEYVLMDGKVVHRHSGVLLDTTSATKRAKWIFVMSTTKVLYAGQKKKGIFHHSSFLAGGATIAAGRFTAEKGILKCIWAYSGHYRPNEDNFNYFLSFLEQNGVNLSETQILSSSNEDIYDDTNQTQQEKVIEALEVSKVPQPVLPTEITVAEPSAGTLRVEYKRNLSGGLKSPVPEVPEKAILERINSKRKTRSYQLGHQLSNKWCNGAGPRIGCVADYPFQVRVQALRLCKSFT</sequence>
<organism evidence="6 7">
    <name type="scientific">Ensete ventricosum</name>
    <name type="common">Abyssinian banana</name>
    <name type="synonym">Musa ensete</name>
    <dbReference type="NCBI Taxonomy" id="4639"/>
    <lineage>
        <taxon>Eukaryota</taxon>
        <taxon>Viridiplantae</taxon>
        <taxon>Streptophyta</taxon>
        <taxon>Embryophyta</taxon>
        <taxon>Tracheophyta</taxon>
        <taxon>Spermatophyta</taxon>
        <taxon>Magnoliopsida</taxon>
        <taxon>Liliopsida</taxon>
        <taxon>Zingiberales</taxon>
        <taxon>Musaceae</taxon>
        <taxon>Ensete</taxon>
    </lineage>
</organism>
<dbReference type="InterPro" id="IPR044159">
    <property type="entry name" value="IQM"/>
</dbReference>
<evidence type="ECO:0000256" key="5">
    <source>
        <dbReference type="SAM" id="MobiDB-lite"/>
    </source>
</evidence>
<name>A0AAV8RFV3_ENSVE</name>
<feature type="compositionally biased region" description="Low complexity" evidence="5">
    <location>
        <begin position="11"/>
        <end position="24"/>
    </location>
</feature>
<evidence type="ECO:0000256" key="3">
    <source>
        <dbReference type="ARBA" id="ARBA00022490"/>
    </source>
</evidence>
<protein>
    <recommendedName>
        <fullName evidence="8">IQ domain-containing protein IQM3</fullName>
    </recommendedName>
</protein>
<evidence type="ECO:0000313" key="7">
    <source>
        <dbReference type="Proteomes" id="UP001222027"/>
    </source>
</evidence>
<keyword evidence="4" id="KW-0539">Nucleus</keyword>
<evidence type="ECO:0000313" key="6">
    <source>
        <dbReference type="EMBL" id="KAJ8501094.1"/>
    </source>
</evidence>
<proteinExistence type="predicted"/>
<comment type="caution">
    <text evidence="6">The sequence shown here is derived from an EMBL/GenBank/DDBJ whole genome shotgun (WGS) entry which is preliminary data.</text>
</comment>
<dbReference type="AlphaFoldDB" id="A0AAV8RFV3"/>
<gene>
    <name evidence="6" type="ORF">OPV22_011646</name>
</gene>
<dbReference type="PANTHER" id="PTHR31250">
    <property type="entry name" value="IQ DOMAIN-CONTAINING PROTEIN IQM3"/>
    <property type="match status" value="1"/>
</dbReference>
<evidence type="ECO:0000256" key="4">
    <source>
        <dbReference type="ARBA" id="ARBA00023242"/>
    </source>
</evidence>
<evidence type="ECO:0000256" key="2">
    <source>
        <dbReference type="ARBA" id="ARBA00004496"/>
    </source>
</evidence>
<feature type="region of interest" description="Disordered" evidence="5">
    <location>
        <begin position="1"/>
        <end position="33"/>
    </location>
</feature>
<dbReference type="GO" id="GO:0005634">
    <property type="term" value="C:nucleus"/>
    <property type="evidence" value="ECO:0007669"/>
    <property type="project" value="UniProtKB-SubCell"/>
</dbReference>
<keyword evidence="3" id="KW-0963">Cytoplasm</keyword>